<dbReference type="Gene3D" id="2.30.30.60">
    <property type="match status" value="1"/>
</dbReference>
<comment type="caution">
    <text evidence="6">Lacks conserved residue(s) required for the propagation of feature annotation.</text>
</comment>
<dbReference type="SUPFAM" id="SSF50182">
    <property type="entry name" value="Sm-like ribonucleoproteins"/>
    <property type="match status" value="1"/>
</dbReference>
<dbReference type="InterPro" id="IPR011066">
    <property type="entry name" value="MscS_channel_C_sf"/>
</dbReference>
<dbReference type="GO" id="GO:0005886">
    <property type="term" value="C:plasma membrane"/>
    <property type="evidence" value="ECO:0007669"/>
    <property type="project" value="UniProtKB-SubCell"/>
</dbReference>
<evidence type="ECO:0000256" key="2">
    <source>
        <dbReference type="ARBA" id="ARBA00022475"/>
    </source>
</evidence>
<evidence type="ECO:0000313" key="8">
    <source>
        <dbReference type="EMBL" id="NDV93023.1"/>
    </source>
</evidence>
<dbReference type="InterPro" id="IPR006685">
    <property type="entry name" value="MscS_channel_2nd"/>
</dbReference>
<evidence type="ECO:0000256" key="6">
    <source>
        <dbReference type="RuleBase" id="RU369025"/>
    </source>
</evidence>
<accession>A0A7X5LP84</accession>
<dbReference type="InterPro" id="IPR023408">
    <property type="entry name" value="MscS_beta-dom_sf"/>
</dbReference>
<keyword evidence="5 6" id="KW-0472">Membrane</keyword>
<evidence type="ECO:0000256" key="3">
    <source>
        <dbReference type="ARBA" id="ARBA00022692"/>
    </source>
</evidence>
<comment type="subunit">
    <text evidence="6">Homoheptamer.</text>
</comment>
<dbReference type="EMBL" id="JAAAWN010000035">
    <property type="protein sequence ID" value="NDV93023.1"/>
    <property type="molecule type" value="Genomic_DNA"/>
</dbReference>
<reference evidence="8 9" key="1">
    <citation type="submission" date="2020-01" db="EMBL/GenBank/DDBJ databases">
        <authorList>
            <person name="Chen J."/>
            <person name="Zhu S."/>
            <person name="Yang J."/>
        </authorList>
    </citation>
    <scope>NUCLEOTIDE SEQUENCE [LARGE SCALE GENOMIC DNA]</scope>
    <source>
        <strain evidence="8 9">345S023</strain>
    </source>
</reference>
<dbReference type="GO" id="GO:0008381">
    <property type="term" value="F:mechanosensitive monoatomic ion channel activity"/>
    <property type="evidence" value="ECO:0007669"/>
    <property type="project" value="InterPro"/>
</dbReference>
<dbReference type="PANTHER" id="PTHR30221">
    <property type="entry name" value="SMALL-CONDUCTANCE MECHANOSENSITIVE CHANNEL"/>
    <property type="match status" value="1"/>
</dbReference>
<keyword evidence="3 6" id="KW-0812">Transmembrane</keyword>
<comment type="similarity">
    <text evidence="6">Belongs to the MscS (TC 1.A.23) family.</text>
</comment>
<feature type="domain" description="Mechanosensitive ion channel MscS" evidence="7">
    <location>
        <begin position="95"/>
        <end position="156"/>
    </location>
</feature>
<dbReference type="SUPFAM" id="SSF82689">
    <property type="entry name" value="Mechanosensitive channel protein MscS (YggB), C-terminal domain"/>
    <property type="match status" value="1"/>
</dbReference>
<dbReference type="Pfam" id="PF00924">
    <property type="entry name" value="MS_channel_2nd"/>
    <property type="match status" value="1"/>
</dbReference>
<keyword evidence="6" id="KW-0407">Ion channel</keyword>
<comment type="function">
    <text evidence="6">Mechanosensitive channel that participates in the regulation of osmotic pressure changes within the cell, opening in response to stretch forces in the membrane lipid bilayer, without the need for other proteins. Contributes to normal resistance to hypoosmotic shock. Forms an ion channel of 1.0 nanosiemens conductance with a slight preference for anions.</text>
</comment>
<evidence type="ECO:0000256" key="4">
    <source>
        <dbReference type="ARBA" id="ARBA00022989"/>
    </source>
</evidence>
<evidence type="ECO:0000256" key="1">
    <source>
        <dbReference type="ARBA" id="ARBA00004651"/>
    </source>
</evidence>
<feature type="transmembrane region" description="Helical" evidence="6">
    <location>
        <begin position="76"/>
        <end position="105"/>
    </location>
</feature>
<keyword evidence="6" id="KW-0406">Ion transport</keyword>
<keyword evidence="6" id="KW-0997">Cell inner membrane</keyword>
<feature type="transmembrane region" description="Helical" evidence="6">
    <location>
        <begin position="12"/>
        <end position="33"/>
    </location>
</feature>
<protein>
    <recommendedName>
        <fullName evidence="6">Small-conductance mechanosensitive channel</fullName>
    </recommendedName>
</protein>
<evidence type="ECO:0000256" key="5">
    <source>
        <dbReference type="ARBA" id="ARBA00023136"/>
    </source>
</evidence>
<keyword evidence="2" id="KW-1003">Cell membrane</keyword>
<evidence type="ECO:0000313" key="9">
    <source>
        <dbReference type="Proteomes" id="UP000470213"/>
    </source>
</evidence>
<comment type="caution">
    <text evidence="8">The sequence shown here is derived from an EMBL/GenBank/DDBJ whole genome shotgun (WGS) entry which is preliminary data.</text>
</comment>
<dbReference type="InterPro" id="IPR010920">
    <property type="entry name" value="LSM_dom_sf"/>
</dbReference>
<keyword evidence="9" id="KW-1185">Reference proteome</keyword>
<comment type="subcellular location">
    <subcellularLocation>
        <location evidence="6">Cell inner membrane</location>
        <topology evidence="6">Multi-pass membrane protein</topology>
    </subcellularLocation>
    <subcellularLocation>
        <location evidence="1">Cell membrane</location>
        <topology evidence="1">Multi-pass membrane protein</topology>
    </subcellularLocation>
</comment>
<dbReference type="PANTHER" id="PTHR30221:SF18">
    <property type="entry name" value="SLL0590 PROTEIN"/>
    <property type="match status" value="1"/>
</dbReference>
<keyword evidence="4 6" id="KW-1133">Transmembrane helix</keyword>
<proteinExistence type="inferred from homology"/>
<dbReference type="AlphaFoldDB" id="A0A7X5LP84"/>
<gene>
    <name evidence="8" type="ORF">GTH32_17790</name>
</gene>
<dbReference type="RefSeq" id="WP_163088307.1">
    <property type="nucleotide sequence ID" value="NZ_JAAAWN010000035.1"/>
</dbReference>
<dbReference type="InterPro" id="IPR045275">
    <property type="entry name" value="MscS_archaea/bacteria_type"/>
</dbReference>
<evidence type="ECO:0000259" key="7">
    <source>
        <dbReference type="Pfam" id="PF00924"/>
    </source>
</evidence>
<organism evidence="8 9">
    <name type="scientific">Alteromonas profundi</name>
    <dbReference type="NCBI Taxonomy" id="2696062"/>
    <lineage>
        <taxon>Bacteria</taxon>
        <taxon>Pseudomonadati</taxon>
        <taxon>Pseudomonadota</taxon>
        <taxon>Gammaproteobacteria</taxon>
        <taxon>Alteromonadales</taxon>
        <taxon>Alteromonadaceae</taxon>
        <taxon>Alteromonas/Salinimonas group</taxon>
        <taxon>Alteromonas</taxon>
    </lineage>
</organism>
<dbReference type="Proteomes" id="UP000470213">
    <property type="component" value="Unassembled WGS sequence"/>
</dbReference>
<sequence length="347" mass="37800">MDSIIHVFIPFLPLLVAVSSVVVILSALHYWLLAKPTHLTQQQKLPRQVGLLVLTISGLLAIAMSLPVSESTRNQVIALIGVLLSGVIAFSSTTMVGSLMAGLVLRVNKPFRVGDFIKVEGYSGRVAEMGLLDTEIQTETRELIAFSNTYMVNTPVTVTRASGAIVSVDLSLGYDLHHSIVEQHLLSAAKQAELNEPFVQVVALGDFSVSYRVAGLLTEVKSMLSARSRLHKAVLDTLHGAGIEIVSPTFMHQRPQQEGVAMIPTASFSPPQAVAPKDTNNNPESLVFDKAEQAEKEVKSREALTEQITQLETHISHAEGEEKAQLKAKHEHLVLQLEALNTPREDE</sequence>
<name>A0A7X5LP84_9ALTE</name>
<feature type="transmembrane region" description="Helical" evidence="6">
    <location>
        <begin position="45"/>
        <end position="64"/>
    </location>
</feature>
<keyword evidence="6" id="KW-0813">Transport</keyword>